<organism evidence="1 2">
    <name type="scientific">Ditylenchus destructor</name>
    <dbReference type="NCBI Taxonomy" id="166010"/>
    <lineage>
        <taxon>Eukaryota</taxon>
        <taxon>Metazoa</taxon>
        <taxon>Ecdysozoa</taxon>
        <taxon>Nematoda</taxon>
        <taxon>Chromadorea</taxon>
        <taxon>Rhabditida</taxon>
        <taxon>Tylenchina</taxon>
        <taxon>Tylenchomorpha</taxon>
        <taxon>Sphaerularioidea</taxon>
        <taxon>Anguinidae</taxon>
        <taxon>Anguininae</taxon>
        <taxon>Ditylenchus</taxon>
    </lineage>
</organism>
<proteinExistence type="predicted"/>
<evidence type="ECO:0000313" key="1">
    <source>
        <dbReference type="EMBL" id="KAI1699291.1"/>
    </source>
</evidence>
<protein>
    <submittedName>
        <fullName evidence="1">Uncharacterized protein</fullName>
    </submittedName>
</protein>
<name>A0AAD4MLR3_9BILA</name>
<dbReference type="AlphaFoldDB" id="A0AAD4MLR3"/>
<comment type="caution">
    <text evidence="1">The sequence shown here is derived from an EMBL/GenBank/DDBJ whole genome shotgun (WGS) entry which is preliminary data.</text>
</comment>
<keyword evidence="2" id="KW-1185">Reference proteome</keyword>
<gene>
    <name evidence="1" type="ORF">DdX_17421</name>
</gene>
<dbReference type="EMBL" id="JAKKPZ010000185">
    <property type="protein sequence ID" value="KAI1699291.1"/>
    <property type="molecule type" value="Genomic_DNA"/>
</dbReference>
<evidence type="ECO:0000313" key="2">
    <source>
        <dbReference type="Proteomes" id="UP001201812"/>
    </source>
</evidence>
<dbReference type="Proteomes" id="UP001201812">
    <property type="component" value="Unassembled WGS sequence"/>
</dbReference>
<sequence>MRFSFNNCLTGERLSLFDHTPGVWKSGNSRCVRLWRRIVTDKDDSISAMLAGERDCDVPGGFDHDFYDVKYNSYYYQV</sequence>
<reference evidence="1" key="1">
    <citation type="submission" date="2022-01" db="EMBL/GenBank/DDBJ databases">
        <title>Genome Sequence Resource for Two Populations of Ditylenchus destructor, the Migratory Endoparasitic Phytonematode.</title>
        <authorList>
            <person name="Zhang H."/>
            <person name="Lin R."/>
            <person name="Xie B."/>
        </authorList>
    </citation>
    <scope>NUCLEOTIDE SEQUENCE</scope>
    <source>
        <strain evidence="1">BazhouSP</strain>
    </source>
</reference>
<accession>A0AAD4MLR3</accession>